<evidence type="ECO:0000313" key="4">
    <source>
        <dbReference type="Proteomes" id="UP000290889"/>
    </source>
</evidence>
<organism evidence="3 4">
    <name type="scientific">Muriicola soli</name>
    <dbReference type="NCBI Taxonomy" id="2507538"/>
    <lineage>
        <taxon>Bacteria</taxon>
        <taxon>Pseudomonadati</taxon>
        <taxon>Bacteroidota</taxon>
        <taxon>Flavobacteriia</taxon>
        <taxon>Flavobacteriales</taxon>
        <taxon>Flavobacteriaceae</taxon>
        <taxon>Muriicola</taxon>
    </lineage>
</organism>
<dbReference type="InterPro" id="IPR012338">
    <property type="entry name" value="Beta-lactam/transpept-like"/>
</dbReference>
<gene>
    <name evidence="3" type="ORF">EQY75_13625</name>
</gene>
<dbReference type="RefSeq" id="WP_129606738.1">
    <property type="nucleotide sequence ID" value="NZ_CP035544.1"/>
</dbReference>
<dbReference type="SUPFAM" id="SSF56601">
    <property type="entry name" value="beta-lactamase/transpeptidase-like"/>
    <property type="match status" value="1"/>
</dbReference>
<evidence type="ECO:0000313" key="3">
    <source>
        <dbReference type="EMBL" id="QBA65477.1"/>
    </source>
</evidence>
<dbReference type="GO" id="GO:0016787">
    <property type="term" value="F:hydrolase activity"/>
    <property type="evidence" value="ECO:0007669"/>
    <property type="project" value="UniProtKB-KW"/>
</dbReference>
<dbReference type="Pfam" id="PF00144">
    <property type="entry name" value="Beta-lactamase"/>
    <property type="match status" value="1"/>
</dbReference>
<evidence type="ECO:0000256" key="1">
    <source>
        <dbReference type="ARBA" id="ARBA00022801"/>
    </source>
</evidence>
<accession>A0A411ED58</accession>
<dbReference type="InterPro" id="IPR050789">
    <property type="entry name" value="Diverse_Enzym_Activities"/>
</dbReference>
<dbReference type="Gene3D" id="3.40.710.10">
    <property type="entry name" value="DD-peptidase/beta-lactamase superfamily"/>
    <property type="match status" value="1"/>
</dbReference>
<dbReference type="KEGG" id="mur:EQY75_13625"/>
<name>A0A411ED58_9FLAO</name>
<proteinExistence type="predicted"/>
<keyword evidence="4" id="KW-1185">Reference proteome</keyword>
<dbReference type="InterPro" id="IPR001466">
    <property type="entry name" value="Beta-lactam-related"/>
</dbReference>
<dbReference type="PANTHER" id="PTHR43283">
    <property type="entry name" value="BETA-LACTAMASE-RELATED"/>
    <property type="match status" value="1"/>
</dbReference>
<evidence type="ECO:0000259" key="2">
    <source>
        <dbReference type="Pfam" id="PF00144"/>
    </source>
</evidence>
<sequence length="425" mass="49076">MIPRYAFILFIILFSILSKLRSQIHGNQLLKETSRKTDSIITKGIINKAFPGAQLLVAVKGEILFHKTYGYQTYDSLLPVEKTDLYDLASVTKILGPLPLLMKLVEEGQLDLDVPFSKYWPAWQSKKDKKELTLREILSHQAGLTPYIVFLKEVLEKGKIKSRYIRTMPGKQFQKQAYDGIWVRNTFEHKIFREINRSAVDSIKEYSYSGLAFLLFPKLIEKVTGNSYPYLLRKEFTFPLNIPSLGYLPSKKGFPNSIIPTELDSLYRKDLVKGYVHDENASLFGGVSGNAGLFGKATDLFRFMQMYQNYGHLDGRRYLKEETVKEFTRIQYPNNKNRRGLGFDKPLLDNALKDLKDAYPAPSASAESFGHSGFTGTFVWADPKYQLVFIFLSNRVYPSRDHRQLYELNIRTSLHQLFYDYLDKL</sequence>
<dbReference type="Proteomes" id="UP000290889">
    <property type="component" value="Chromosome"/>
</dbReference>
<keyword evidence="1 3" id="KW-0378">Hydrolase</keyword>
<dbReference type="PANTHER" id="PTHR43283:SF11">
    <property type="entry name" value="BETA-LACTAMASE-RELATED DOMAIN-CONTAINING PROTEIN"/>
    <property type="match status" value="1"/>
</dbReference>
<reference evidence="3 4" key="1">
    <citation type="submission" date="2019-01" db="EMBL/GenBank/DDBJ databases">
        <title>Muriicola soli sp. nov., isolated from soil.</title>
        <authorList>
            <person name="Kang H.J."/>
            <person name="Kim S.B."/>
        </authorList>
    </citation>
    <scope>NUCLEOTIDE SEQUENCE [LARGE SCALE GENOMIC DNA]</scope>
    <source>
        <strain evidence="3 4">MMS17-SY002</strain>
    </source>
</reference>
<feature type="domain" description="Beta-lactamase-related" evidence="2">
    <location>
        <begin position="39"/>
        <end position="406"/>
    </location>
</feature>
<dbReference type="EMBL" id="CP035544">
    <property type="protein sequence ID" value="QBA65477.1"/>
    <property type="molecule type" value="Genomic_DNA"/>
</dbReference>
<dbReference type="OrthoDB" id="9805821at2"/>
<dbReference type="AlphaFoldDB" id="A0A411ED58"/>
<protein>
    <submittedName>
        <fullName evidence="3">Class C beta-lactamase-related serine hydrolase</fullName>
    </submittedName>
</protein>